<dbReference type="InterPro" id="IPR035965">
    <property type="entry name" value="PAS-like_dom_sf"/>
</dbReference>
<reference evidence="7 8" key="1">
    <citation type="journal article" date="2011" name="Front. Microbiol.">
        <title>Genomic signatures of strain selection and enhancement in Bacillus atrophaeus var. globigii, a historical biowarfare simulant.</title>
        <authorList>
            <person name="Gibbons H.S."/>
            <person name="Broomall S.M."/>
            <person name="McNew L.A."/>
            <person name="Daligault H."/>
            <person name="Chapman C."/>
            <person name="Bruce D."/>
            <person name="Karavis M."/>
            <person name="Krepps M."/>
            <person name="McGregor P.A."/>
            <person name="Hong C."/>
            <person name="Park K.H."/>
            <person name="Akmal A."/>
            <person name="Feldman A."/>
            <person name="Lin J.S."/>
            <person name="Chang W.E."/>
            <person name="Higgs B.W."/>
            <person name="Demirev P."/>
            <person name="Lindquist J."/>
            <person name="Liem A."/>
            <person name="Fochler E."/>
            <person name="Read T.D."/>
            <person name="Tapia R."/>
            <person name="Johnson S."/>
            <person name="Bishop-Lilly K.A."/>
            <person name="Detter C."/>
            <person name="Han C."/>
            <person name="Sozhamannan S."/>
            <person name="Rosenzweig C.N."/>
            <person name="Skowronski E.W."/>
        </authorList>
    </citation>
    <scope>NUCLEOTIDE SEQUENCE [LARGE SCALE GENOMIC DNA]</scope>
    <source>
        <strain evidence="7 8">TPS4-2</strain>
    </source>
</reference>
<dbReference type="PANTHER" id="PTHR43304">
    <property type="entry name" value="PHYTOCHROME-LIKE PROTEIN CPH1"/>
    <property type="match status" value="1"/>
</dbReference>
<gene>
    <name evidence="7" type="ORF">CWI73_09880</name>
</gene>
<evidence type="ECO:0000313" key="8">
    <source>
        <dbReference type="Proteomes" id="UP000288361"/>
    </source>
</evidence>
<proteinExistence type="predicted"/>
<dbReference type="PANTHER" id="PTHR43304:SF1">
    <property type="entry name" value="PAC DOMAIN-CONTAINING PROTEIN"/>
    <property type="match status" value="1"/>
</dbReference>
<evidence type="ECO:0000256" key="3">
    <source>
        <dbReference type="ARBA" id="ARBA00022553"/>
    </source>
</evidence>
<dbReference type="InterPro" id="IPR052162">
    <property type="entry name" value="Sensor_kinase/Photoreceptor"/>
</dbReference>
<dbReference type="RefSeq" id="WP_126752630.1">
    <property type="nucleotide sequence ID" value="NZ_JBHUMT010000004.1"/>
</dbReference>
<keyword evidence="4" id="KW-0808">Transferase</keyword>
<dbReference type="AlphaFoldDB" id="A0A432YPD5"/>
<keyword evidence="3" id="KW-0597">Phosphoprotein</keyword>
<dbReference type="Gene3D" id="3.30.450.20">
    <property type="entry name" value="PAS domain"/>
    <property type="match status" value="2"/>
</dbReference>
<dbReference type="Gene3D" id="2.10.70.100">
    <property type="match status" value="1"/>
</dbReference>
<evidence type="ECO:0000256" key="2">
    <source>
        <dbReference type="ARBA" id="ARBA00012438"/>
    </source>
</evidence>
<comment type="caution">
    <text evidence="7">The sequence shown here is derived from an EMBL/GenBank/DDBJ whole genome shotgun (WGS) entry which is preliminary data.</text>
</comment>
<evidence type="ECO:0000256" key="5">
    <source>
        <dbReference type="ARBA" id="ARBA00022777"/>
    </source>
</evidence>
<accession>A0A432YPD5</accession>
<sequence length="389" mass="44354">MNAPNSSVDLVSLTNALPGAVYQLELTENGNWHFHFVSEGIESIYGCSMADLQQNTCVLKDIIVADDYDAVVNSLLDSAKYQIPWNKEYRVVRNGQTHWVYGHAVTEKQPNGSTIWKGQLLDITERKQLELTVKRHQRNLELAERVANLGHWKLNLNTGKSVWSDTVYELYGLEKSKTDPGLDIVMEKTHPEDRKTITDAIEAAKKSGVRDVEHRIIRSDDTVRWLRESGIYQLDENGDEIIFGTVQDITEYKEMELKLRSTGGEDEHTGFYNRRMMLRALQRRFSFYKAHPEYPYILLVLQVTNDAKTLKRTAEIVRASIRDYDTPGHLGNGLVTVLLSTLSSPENKSSLRRVMEQLSNAGIEGHCILEEARSTDSRFDDILTRALPK</sequence>
<evidence type="ECO:0000313" key="7">
    <source>
        <dbReference type="EMBL" id="RUO62768.1"/>
    </source>
</evidence>
<dbReference type="InterPro" id="IPR000700">
    <property type="entry name" value="PAS-assoc_C"/>
</dbReference>
<dbReference type="EC" id="2.7.13.3" evidence="2"/>
<evidence type="ECO:0000259" key="6">
    <source>
        <dbReference type="PROSITE" id="PS50113"/>
    </source>
</evidence>
<evidence type="ECO:0000256" key="4">
    <source>
        <dbReference type="ARBA" id="ARBA00022679"/>
    </source>
</evidence>
<dbReference type="Proteomes" id="UP000288361">
    <property type="component" value="Unassembled WGS sequence"/>
</dbReference>
<organism evidence="7 8">
    <name type="scientific">Idiomarina piscisalsi</name>
    <dbReference type="NCBI Taxonomy" id="1096243"/>
    <lineage>
        <taxon>Bacteria</taxon>
        <taxon>Pseudomonadati</taxon>
        <taxon>Pseudomonadota</taxon>
        <taxon>Gammaproteobacteria</taxon>
        <taxon>Alteromonadales</taxon>
        <taxon>Idiomarinaceae</taxon>
        <taxon>Idiomarina</taxon>
    </lineage>
</organism>
<dbReference type="InterPro" id="IPR000014">
    <property type="entry name" value="PAS"/>
</dbReference>
<feature type="domain" description="PAC" evidence="6">
    <location>
        <begin position="210"/>
        <end position="261"/>
    </location>
</feature>
<dbReference type="CDD" id="cd00130">
    <property type="entry name" value="PAS"/>
    <property type="match status" value="1"/>
</dbReference>
<name>A0A432YPD5_9GAMM</name>
<comment type="catalytic activity">
    <reaction evidence="1">
        <text>ATP + protein L-histidine = ADP + protein N-phospho-L-histidine.</text>
        <dbReference type="EC" id="2.7.13.3"/>
    </reaction>
</comment>
<dbReference type="EMBL" id="PIQA01000011">
    <property type="protein sequence ID" value="RUO62768.1"/>
    <property type="molecule type" value="Genomic_DNA"/>
</dbReference>
<keyword evidence="5" id="KW-0418">Kinase</keyword>
<dbReference type="SUPFAM" id="SSF55785">
    <property type="entry name" value="PYP-like sensor domain (PAS domain)"/>
    <property type="match status" value="2"/>
</dbReference>
<dbReference type="GO" id="GO:0004673">
    <property type="term" value="F:protein histidine kinase activity"/>
    <property type="evidence" value="ECO:0007669"/>
    <property type="project" value="UniProtKB-EC"/>
</dbReference>
<dbReference type="SMART" id="SM00086">
    <property type="entry name" value="PAC"/>
    <property type="match status" value="2"/>
</dbReference>
<dbReference type="Pfam" id="PF08447">
    <property type="entry name" value="PAS_3"/>
    <property type="match status" value="2"/>
</dbReference>
<dbReference type="InterPro" id="IPR013655">
    <property type="entry name" value="PAS_fold_3"/>
</dbReference>
<dbReference type="NCBIfam" id="TIGR00229">
    <property type="entry name" value="sensory_box"/>
    <property type="match status" value="1"/>
</dbReference>
<evidence type="ECO:0000256" key="1">
    <source>
        <dbReference type="ARBA" id="ARBA00000085"/>
    </source>
</evidence>
<dbReference type="PROSITE" id="PS50113">
    <property type="entry name" value="PAC"/>
    <property type="match status" value="1"/>
</dbReference>
<dbReference type="InterPro" id="IPR001610">
    <property type="entry name" value="PAC"/>
</dbReference>
<protein>
    <recommendedName>
        <fullName evidence="2">histidine kinase</fullName>
        <ecNumber evidence="2">2.7.13.3</ecNumber>
    </recommendedName>
</protein>